<evidence type="ECO:0000256" key="3">
    <source>
        <dbReference type="ARBA" id="ARBA00012922"/>
    </source>
</evidence>
<feature type="binding site" evidence="6">
    <location>
        <position position="183"/>
    </location>
    <ligand>
        <name>substrate</name>
    </ligand>
</feature>
<dbReference type="AlphaFoldDB" id="A0AAN8I4C3"/>
<dbReference type="SUPFAM" id="SSF75304">
    <property type="entry name" value="Amidase signature (AS) enzymes"/>
    <property type="match status" value="1"/>
</dbReference>
<accession>A0AAN8I4C3</accession>
<organism evidence="8 9">
    <name type="scientific">Knufia fluminis</name>
    <dbReference type="NCBI Taxonomy" id="191047"/>
    <lineage>
        <taxon>Eukaryota</taxon>
        <taxon>Fungi</taxon>
        <taxon>Dikarya</taxon>
        <taxon>Ascomycota</taxon>
        <taxon>Pezizomycotina</taxon>
        <taxon>Eurotiomycetes</taxon>
        <taxon>Chaetothyriomycetidae</taxon>
        <taxon>Chaetothyriales</taxon>
        <taxon>Trichomeriaceae</taxon>
        <taxon>Knufia</taxon>
    </lineage>
</organism>
<evidence type="ECO:0000313" key="9">
    <source>
        <dbReference type="Proteomes" id="UP001316803"/>
    </source>
</evidence>
<dbReference type="PANTHER" id="PTHR46072">
    <property type="entry name" value="AMIDASE-RELATED-RELATED"/>
    <property type="match status" value="1"/>
</dbReference>
<comment type="caution">
    <text evidence="8">The sequence shown here is derived from an EMBL/GenBank/DDBJ whole genome shotgun (WGS) entry which is preliminary data.</text>
</comment>
<name>A0AAN8I4C3_9EURO</name>
<dbReference type="PIRSF" id="PIRSF001221">
    <property type="entry name" value="Amidase_fungi"/>
    <property type="match status" value="1"/>
</dbReference>
<evidence type="ECO:0000256" key="5">
    <source>
        <dbReference type="PIRSR" id="PIRSR001221-1"/>
    </source>
</evidence>
<dbReference type="Proteomes" id="UP001316803">
    <property type="component" value="Unassembled WGS sequence"/>
</dbReference>
<evidence type="ECO:0000256" key="4">
    <source>
        <dbReference type="ARBA" id="ARBA00022801"/>
    </source>
</evidence>
<evidence type="ECO:0000256" key="1">
    <source>
        <dbReference type="ARBA" id="ARBA00001311"/>
    </source>
</evidence>
<feature type="binding site" evidence="6">
    <location>
        <position position="209"/>
    </location>
    <ligand>
        <name>substrate</name>
    </ligand>
</feature>
<comment type="similarity">
    <text evidence="2">Belongs to the amidase family.</text>
</comment>
<evidence type="ECO:0000313" key="8">
    <source>
        <dbReference type="EMBL" id="KAK5951499.1"/>
    </source>
</evidence>
<dbReference type="InterPro" id="IPR023631">
    <property type="entry name" value="Amidase_dom"/>
</dbReference>
<dbReference type="Pfam" id="PF01425">
    <property type="entry name" value="Amidase"/>
    <property type="match status" value="1"/>
</dbReference>
<feature type="domain" description="Amidase" evidence="7">
    <location>
        <begin position="77"/>
        <end position="539"/>
    </location>
</feature>
<dbReference type="EC" id="3.5.1.4" evidence="3"/>
<dbReference type="PROSITE" id="PS00571">
    <property type="entry name" value="AMIDASES"/>
    <property type="match status" value="1"/>
</dbReference>
<dbReference type="GO" id="GO:0004040">
    <property type="term" value="F:amidase activity"/>
    <property type="evidence" value="ECO:0007669"/>
    <property type="project" value="UniProtKB-EC"/>
</dbReference>
<sequence>MSNSGWQEIATKKQAERDALLPSKWRLDMSKYQSRNNLLTVPIDCGILSDKQIDITSNYDAVDLIARMRDGTFSVEEVVTAFCARAAIAQQLTNCLTEIFFDEAIERARQLDHEKATNPDKPLPKLFGLPISLKDSFMVPGTDATIGFICFANDKSTKYSVLCEMLLEQGAVFYCKTAIPQTLMTADSDNNVFGRCLNPHNTSLTAGGSSGGEGALIAMRGSIVGIGTDIAGSIRIPAHCNGTYGFKPSARVVSLQGKRSPGRAGLVGVEPVAGPLATSARANALIMQVILEAELWKRDSMLNHIFWRGLTLPNRPLKIGVVEDDGQNTPTPPMRRMMRDVSQKLMNAGVELIPLKLTEVDKAMDLLWFSFSMDGMKVSPLSLCIVYDIHPSQDTVDYINQSGEPMVNSVRQTGLVALPAKSIHEILDFTVARIGTQEKYRDMWLSNGLDALIMPPAPFTAPKIDTWGGLAAYTALWNLMDYPAAIVPIGQVNPDDRVDEAAKYGAKDAKVYNRYSGPEQFADAPTTIQVVGMKQEDEYLALVVEKLDAILKSR</sequence>
<evidence type="ECO:0000256" key="6">
    <source>
        <dbReference type="PIRSR" id="PIRSR001221-2"/>
    </source>
</evidence>
<dbReference type="InterPro" id="IPR036928">
    <property type="entry name" value="AS_sf"/>
</dbReference>
<feature type="active site" description="Charge relay system" evidence="5">
    <location>
        <position position="134"/>
    </location>
</feature>
<keyword evidence="9" id="KW-1185">Reference proteome</keyword>
<feature type="active site" description="Acyl-ester intermediate" evidence="5">
    <location>
        <position position="233"/>
    </location>
</feature>
<comment type="catalytic activity">
    <reaction evidence="1">
        <text>a monocarboxylic acid amide + H2O = a monocarboxylate + NH4(+)</text>
        <dbReference type="Rhea" id="RHEA:12020"/>
        <dbReference type="ChEBI" id="CHEBI:15377"/>
        <dbReference type="ChEBI" id="CHEBI:28938"/>
        <dbReference type="ChEBI" id="CHEBI:35757"/>
        <dbReference type="ChEBI" id="CHEBI:83628"/>
        <dbReference type="EC" id="3.5.1.4"/>
    </reaction>
</comment>
<reference evidence="8 9" key="1">
    <citation type="submission" date="2022-12" db="EMBL/GenBank/DDBJ databases">
        <title>Genomic features and morphological characterization of a novel Knufia sp. strain isolated from spacecraft assembly facility.</title>
        <authorList>
            <person name="Teixeira M."/>
            <person name="Chander A.M."/>
            <person name="Stajich J.E."/>
            <person name="Venkateswaran K."/>
        </authorList>
    </citation>
    <scope>NUCLEOTIDE SEQUENCE [LARGE SCALE GENOMIC DNA]</scope>
    <source>
        <strain evidence="8 9">FJI-L2-BK-P2</strain>
    </source>
</reference>
<protein>
    <recommendedName>
        <fullName evidence="3">amidase</fullName>
        <ecNumber evidence="3">3.5.1.4</ecNumber>
    </recommendedName>
</protein>
<feature type="binding site" evidence="6">
    <location>
        <begin position="230"/>
        <end position="233"/>
    </location>
    <ligand>
        <name>substrate</name>
    </ligand>
</feature>
<evidence type="ECO:0000259" key="7">
    <source>
        <dbReference type="Pfam" id="PF01425"/>
    </source>
</evidence>
<proteinExistence type="inferred from homology"/>
<gene>
    <name evidence="8" type="ORF">OHC33_007555</name>
</gene>
<dbReference type="PANTHER" id="PTHR46072:SF3">
    <property type="entry name" value="AMIDASE"/>
    <property type="match status" value="1"/>
</dbReference>
<dbReference type="EMBL" id="JAKLMC020000020">
    <property type="protein sequence ID" value="KAK5951499.1"/>
    <property type="molecule type" value="Genomic_DNA"/>
</dbReference>
<dbReference type="Gene3D" id="3.90.1300.10">
    <property type="entry name" value="Amidase signature (AS) domain"/>
    <property type="match status" value="1"/>
</dbReference>
<keyword evidence="4" id="KW-0378">Hydrolase</keyword>
<feature type="active site" description="Charge relay system" evidence="5">
    <location>
        <position position="209"/>
    </location>
</feature>
<dbReference type="InterPro" id="IPR020556">
    <property type="entry name" value="Amidase_CS"/>
</dbReference>
<evidence type="ECO:0000256" key="2">
    <source>
        <dbReference type="ARBA" id="ARBA00009199"/>
    </source>
</evidence>